<reference evidence="7 8" key="1">
    <citation type="submission" date="2019-06" db="EMBL/GenBank/DDBJ databases">
        <authorList>
            <person name="Li M."/>
        </authorList>
    </citation>
    <scope>NUCLEOTIDE SEQUENCE [LARGE SCALE GENOMIC DNA]</scope>
    <source>
        <strain evidence="7 8">BGMRC2036</strain>
    </source>
</reference>
<accession>A0A506UAY4</accession>
<dbReference type="AlphaFoldDB" id="A0A506UAY4"/>
<evidence type="ECO:0000256" key="5">
    <source>
        <dbReference type="SAM" id="SignalP"/>
    </source>
</evidence>
<evidence type="ECO:0000313" key="7">
    <source>
        <dbReference type="EMBL" id="TPW31572.1"/>
    </source>
</evidence>
<dbReference type="Gene3D" id="3.90.76.10">
    <property type="entry name" value="Dipeptide-binding Protein, Domain 1"/>
    <property type="match status" value="1"/>
</dbReference>
<name>A0A506UAY4_9HYPH</name>
<gene>
    <name evidence="7" type="ORF">FJU08_07415</name>
</gene>
<organism evidence="7 8">
    <name type="scientific">Martelella alba</name>
    <dbReference type="NCBI Taxonomy" id="2590451"/>
    <lineage>
        <taxon>Bacteria</taxon>
        <taxon>Pseudomonadati</taxon>
        <taxon>Pseudomonadota</taxon>
        <taxon>Alphaproteobacteria</taxon>
        <taxon>Hyphomicrobiales</taxon>
        <taxon>Aurantimonadaceae</taxon>
        <taxon>Martelella</taxon>
    </lineage>
</organism>
<dbReference type="PANTHER" id="PTHR30290:SF10">
    <property type="entry name" value="PERIPLASMIC OLIGOPEPTIDE-BINDING PROTEIN-RELATED"/>
    <property type="match status" value="1"/>
</dbReference>
<keyword evidence="8" id="KW-1185">Reference proteome</keyword>
<feature type="domain" description="Solute-binding protein family 5" evidence="6">
    <location>
        <begin position="90"/>
        <end position="455"/>
    </location>
</feature>
<keyword evidence="3" id="KW-0813">Transport</keyword>
<evidence type="ECO:0000259" key="6">
    <source>
        <dbReference type="Pfam" id="PF00496"/>
    </source>
</evidence>
<dbReference type="PROSITE" id="PS01040">
    <property type="entry name" value="SBP_BACTERIAL_5"/>
    <property type="match status" value="1"/>
</dbReference>
<evidence type="ECO:0000256" key="2">
    <source>
        <dbReference type="ARBA" id="ARBA00005695"/>
    </source>
</evidence>
<dbReference type="RefSeq" id="WP_141148342.1">
    <property type="nucleotide sequence ID" value="NZ_VHLG01000003.1"/>
</dbReference>
<evidence type="ECO:0000256" key="3">
    <source>
        <dbReference type="ARBA" id="ARBA00022448"/>
    </source>
</evidence>
<dbReference type="SUPFAM" id="SSF53850">
    <property type="entry name" value="Periplasmic binding protein-like II"/>
    <property type="match status" value="1"/>
</dbReference>
<dbReference type="OrthoDB" id="8144963at2"/>
<keyword evidence="4 5" id="KW-0732">Signal</keyword>
<protein>
    <submittedName>
        <fullName evidence="7">ABC transporter substrate-binding protein</fullName>
    </submittedName>
</protein>
<dbReference type="Proteomes" id="UP000318801">
    <property type="component" value="Unassembled WGS sequence"/>
</dbReference>
<evidence type="ECO:0000256" key="4">
    <source>
        <dbReference type="ARBA" id="ARBA00022729"/>
    </source>
</evidence>
<evidence type="ECO:0000313" key="8">
    <source>
        <dbReference type="Proteomes" id="UP000318801"/>
    </source>
</evidence>
<dbReference type="Gene3D" id="3.40.190.10">
    <property type="entry name" value="Periplasmic binding protein-like II"/>
    <property type="match status" value="1"/>
</dbReference>
<sequence length="536" mass="59348">MTLTNKLPLLRPVVAALTAALSLGVAQAALAQSNPNILVVAVPSDIQNLDPTLSSGDIITQEMLTNVYDWLIDYKTTDADGTITSDPSAFVGGLAESFDWSDDGKVLTFHLRDGMKFSNGDPLDAAAIKFTYDRIFDQGGVTAALTKMAAVPDKDHVKVIDPLTVEFDVDTPNTLLLGNMAQFGHSILNPKVVEPHMTADDPYAHEWLKTHTEGSEQGPYKLAQWTPGDSWVLDRNDNYWGEAPKIQRIIFKIIPDPSSRLAQLLSGSVDIAYDLPTTDIKSLEDNPDITVHADTTRTVGYLGMNNDVAPFDNKLVRQAVSYAFPYDTMIDQVMNGYAIQLTSPIPDGTPTHTDEFFKYKNDPAKAKELLTEAGFPDGFETTLQIPSGLQQAKEAAVYAQQSLAQAGIKVTIQEMPGAAFTEQLQKHTLGFFYSSGWTSINNDPYYHLYWLFNSSCCNYANYKNPDLAAAIDKYTLSTDIEARDAAAVEAQKEIIDDAPWIFLDQPQKIVATRSNVKGYVYYSSDNYMRFKYIYKE</sequence>
<dbReference type="PIRSF" id="PIRSF002741">
    <property type="entry name" value="MppA"/>
    <property type="match status" value="1"/>
</dbReference>
<dbReference type="InterPro" id="IPR039424">
    <property type="entry name" value="SBP_5"/>
</dbReference>
<feature type="chain" id="PRO_5021477031" evidence="5">
    <location>
        <begin position="32"/>
        <end position="536"/>
    </location>
</feature>
<dbReference type="InterPro" id="IPR030678">
    <property type="entry name" value="Peptide/Ni-bd"/>
</dbReference>
<dbReference type="EMBL" id="VHLG01000003">
    <property type="protein sequence ID" value="TPW31572.1"/>
    <property type="molecule type" value="Genomic_DNA"/>
</dbReference>
<dbReference type="Pfam" id="PF00496">
    <property type="entry name" value="SBP_bac_5"/>
    <property type="match status" value="1"/>
</dbReference>
<feature type="signal peptide" evidence="5">
    <location>
        <begin position="1"/>
        <end position="31"/>
    </location>
</feature>
<dbReference type="GO" id="GO:0015833">
    <property type="term" value="P:peptide transport"/>
    <property type="evidence" value="ECO:0007669"/>
    <property type="project" value="TreeGrafter"/>
</dbReference>
<comment type="similarity">
    <text evidence="2">Belongs to the bacterial solute-binding protein 5 family.</text>
</comment>
<evidence type="ECO:0000256" key="1">
    <source>
        <dbReference type="ARBA" id="ARBA00004418"/>
    </source>
</evidence>
<dbReference type="CDD" id="cd08512">
    <property type="entry name" value="PBP2_NikA_DppA_OppA_like_7"/>
    <property type="match status" value="1"/>
</dbReference>
<dbReference type="InterPro" id="IPR000914">
    <property type="entry name" value="SBP_5_dom"/>
</dbReference>
<proteinExistence type="inferred from homology"/>
<dbReference type="PANTHER" id="PTHR30290">
    <property type="entry name" value="PERIPLASMIC BINDING COMPONENT OF ABC TRANSPORTER"/>
    <property type="match status" value="1"/>
</dbReference>
<comment type="subcellular location">
    <subcellularLocation>
        <location evidence="1">Periplasm</location>
    </subcellularLocation>
</comment>
<dbReference type="GO" id="GO:1904680">
    <property type="term" value="F:peptide transmembrane transporter activity"/>
    <property type="evidence" value="ECO:0007669"/>
    <property type="project" value="TreeGrafter"/>
</dbReference>
<dbReference type="GO" id="GO:0030288">
    <property type="term" value="C:outer membrane-bounded periplasmic space"/>
    <property type="evidence" value="ECO:0007669"/>
    <property type="project" value="UniProtKB-ARBA"/>
</dbReference>
<dbReference type="InterPro" id="IPR023765">
    <property type="entry name" value="SBP_5_CS"/>
</dbReference>
<comment type="caution">
    <text evidence="7">The sequence shown here is derived from an EMBL/GenBank/DDBJ whole genome shotgun (WGS) entry which is preliminary data.</text>
</comment>
<dbReference type="GO" id="GO:0043190">
    <property type="term" value="C:ATP-binding cassette (ABC) transporter complex"/>
    <property type="evidence" value="ECO:0007669"/>
    <property type="project" value="InterPro"/>
</dbReference>
<dbReference type="Gene3D" id="3.10.105.10">
    <property type="entry name" value="Dipeptide-binding Protein, Domain 3"/>
    <property type="match status" value="1"/>
</dbReference>